<feature type="region of interest" description="Disordered" evidence="1">
    <location>
        <begin position="471"/>
        <end position="492"/>
    </location>
</feature>
<comment type="caution">
    <text evidence="2">The sequence shown here is derived from an EMBL/GenBank/DDBJ whole genome shotgun (WGS) entry which is preliminary data.</text>
</comment>
<reference evidence="2 3" key="1">
    <citation type="submission" date="2020-06" db="EMBL/GenBank/DDBJ databases">
        <title>Haloterrigena sp. nov., an extremely halophilic archaeon isolated from a saline sediment.</title>
        <authorList>
            <person name="Liu B.-B."/>
        </authorList>
    </citation>
    <scope>NUCLEOTIDE SEQUENCE [LARGE SCALE GENOMIC DNA]</scope>
    <source>
        <strain evidence="2 3">SYSU A558-1</strain>
    </source>
</reference>
<sequence length="492" mass="54335">MTEHIERVDTEDGPDVEVPDNCVLLLHRDAEINEYDGHQVHKGEAVSDLDVLDLLIDVLNGLGKSLTTELRETLTNGESEDENREQEVEDTVEADQESGDTNEEADKSGDDELSALERRAARLDEEVAENTAYTREEIVAIAFDKDVDEVTDSNKAYLYQILPEADLELETMPDPNSTSDRNLYYHGEQPDIGPETDTDSDTERSDETAEGAGAVHPDYVADCPHCDYSEAFQDTDEAAVALDTHLLDEHPDEVATEDQEHDAPLAGSPPDSSGGEDSAAEDDTGKSRMGDAPTGHSDDGGVPDTDDEDAIDEIAPVSAEDEQLNDTVFTTIEEDPSETSVEDEVTDDITDVLPDDISIEDLSKAHLIKLLHYRTDRSQEEIMELVGATQSYVSSVTNGLPETQEPEVVGSLHECRANDVVRYVKCIECDAVFDLDAVENTGRPKWDNEQDPITHVDWFQHNEFEGYVVKPEGEEPPARPRGAVKNHRVIEE</sequence>
<accession>A0ABX2LH94</accession>
<evidence type="ECO:0000256" key="1">
    <source>
        <dbReference type="SAM" id="MobiDB-lite"/>
    </source>
</evidence>
<evidence type="ECO:0008006" key="4">
    <source>
        <dbReference type="Google" id="ProtNLM"/>
    </source>
</evidence>
<feature type="region of interest" description="Disordered" evidence="1">
    <location>
        <begin position="169"/>
        <end position="225"/>
    </location>
</feature>
<keyword evidence="3" id="KW-1185">Reference proteome</keyword>
<dbReference type="Proteomes" id="UP001016761">
    <property type="component" value="Unassembled WGS sequence"/>
</dbReference>
<feature type="compositionally biased region" description="Basic residues" evidence="1">
    <location>
        <begin position="482"/>
        <end position="492"/>
    </location>
</feature>
<proteinExistence type="predicted"/>
<feature type="compositionally biased region" description="Low complexity" evidence="1">
    <location>
        <begin position="268"/>
        <end position="277"/>
    </location>
</feature>
<feature type="compositionally biased region" description="Acidic residues" evidence="1">
    <location>
        <begin position="78"/>
        <end position="103"/>
    </location>
</feature>
<protein>
    <recommendedName>
        <fullName evidence="4">HTH cro/C1-type domain-containing protein</fullName>
    </recommendedName>
</protein>
<feature type="region of interest" description="Disordered" evidence="1">
    <location>
        <begin position="72"/>
        <end position="112"/>
    </location>
</feature>
<organism evidence="2 3">
    <name type="scientific">Haloterrigena gelatinilytica</name>
    <dbReference type="NCBI Taxonomy" id="2741724"/>
    <lineage>
        <taxon>Archaea</taxon>
        <taxon>Methanobacteriati</taxon>
        <taxon>Methanobacteriota</taxon>
        <taxon>Stenosarchaea group</taxon>
        <taxon>Halobacteria</taxon>
        <taxon>Halobacteriales</taxon>
        <taxon>Natrialbaceae</taxon>
        <taxon>Haloterrigena</taxon>
    </lineage>
</organism>
<name>A0ABX2LH94_9EURY</name>
<dbReference type="EMBL" id="JABUQZ010000001">
    <property type="protein sequence ID" value="NUC74743.1"/>
    <property type="molecule type" value="Genomic_DNA"/>
</dbReference>
<dbReference type="RefSeq" id="WP_174682454.1">
    <property type="nucleotide sequence ID" value="NZ_JABUQZ010000001.1"/>
</dbReference>
<gene>
    <name evidence="2" type="ORF">HTZ84_21000</name>
</gene>
<evidence type="ECO:0000313" key="2">
    <source>
        <dbReference type="EMBL" id="NUC74743.1"/>
    </source>
</evidence>
<evidence type="ECO:0000313" key="3">
    <source>
        <dbReference type="Proteomes" id="UP001016761"/>
    </source>
</evidence>
<feature type="region of interest" description="Disordered" evidence="1">
    <location>
        <begin position="239"/>
        <end position="308"/>
    </location>
</feature>